<organism evidence="2 3">
    <name type="scientific">Desulfopila aestuarii DSM 18488</name>
    <dbReference type="NCBI Taxonomy" id="1121416"/>
    <lineage>
        <taxon>Bacteria</taxon>
        <taxon>Pseudomonadati</taxon>
        <taxon>Thermodesulfobacteriota</taxon>
        <taxon>Desulfobulbia</taxon>
        <taxon>Desulfobulbales</taxon>
        <taxon>Desulfocapsaceae</taxon>
        <taxon>Desulfopila</taxon>
    </lineage>
</organism>
<keyword evidence="3" id="KW-1185">Reference proteome</keyword>
<name>A0A1M7Y5X1_9BACT</name>
<evidence type="ECO:0000256" key="1">
    <source>
        <dbReference type="SAM" id="SignalP"/>
    </source>
</evidence>
<sequence length="91" mass="9638">MNRILVLMVCGLIFSLGVAQAAYHHAGETDSDTVLEVYPALAGTKLDSCSLCMGGAADQQAAHFFQTTSKEKTVVWLYCSPALRIGEGNSG</sequence>
<proteinExistence type="predicted"/>
<accession>A0A1M7Y5X1</accession>
<reference evidence="2 3" key="1">
    <citation type="submission" date="2016-12" db="EMBL/GenBank/DDBJ databases">
        <authorList>
            <person name="Song W.-J."/>
            <person name="Kurnit D.M."/>
        </authorList>
    </citation>
    <scope>NUCLEOTIDE SEQUENCE [LARGE SCALE GENOMIC DNA]</scope>
    <source>
        <strain evidence="2 3">DSM 18488</strain>
    </source>
</reference>
<protein>
    <submittedName>
        <fullName evidence="2">Uncharacterized protein</fullName>
    </submittedName>
</protein>
<dbReference type="AlphaFoldDB" id="A0A1M7Y5X1"/>
<dbReference type="Proteomes" id="UP000184603">
    <property type="component" value="Unassembled WGS sequence"/>
</dbReference>
<evidence type="ECO:0000313" key="2">
    <source>
        <dbReference type="EMBL" id="SHO47876.1"/>
    </source>
</evidence>
<dbReference type="STRING" id="1121416.SAMN02745220_02019"/>
<gene>
    <name evidence="2" type="ORF">SAMN02745220_02019</name>
</gene>
<evidence type="ECO:0000313" key="3">
    <source>
        <dbReference type="Proteomes" id="UP000184603"/>
    </source>
</evidence>
<feature type="signal peptide" evidence="1">
    <location>
        <begin position="1"/>
        <end position="21"/>
    </location>
</feature>
<keyword evidence="1" id="KW-0732">Signal</keyword>
<feature type="chain" id="PRO_5012590862" evidence="1">
    <location>
        <begin position="22"/>
        <end position="91"/>
    </location>
</feature>
<dbReference type="EMBL" id="FRFE01000008">
    <property type="protein sequence ID" value="SHO47876.1"/>
    <property type="molecule type" value="Genomic_DNA"/>
</dbReference>